<keyword evidence="2" id="KW-1185">Reference proteome</keyword>
<evidence type="ECO:0000313" key="2">
    <source>
        <dbReference type="Proteomes" id="UP000438106"/>
    </source>
</evidence>
<name>A0A7X3FUV5_9HYPH</name>
<accession>A0A7X3FUV5</accession>
<gene>
    <name evidence="1" type="ORF">GO014_18735</name>
</gene>
<protein>
    <submittedName>
        <fullName evidence="1">Uncharacterized protein</fullName>
    </submittedName>
</protein>
<dbReference type="Proteomes" id="UP000438106">
    <property type="component" value="Unassembled WGS sequence"/>
</dbReference>
<dbReference type="RefSeq" id="WP_157291807.1">
    <property type="nucleotide sequence ID" value="NZ_WQRF01000015.1"/>
</dbReference>
<reference evidence="1 2" key="1">
    <citation type="submission" date="2019-12" db="EMBL/GenBank/DDBJ databases">
        <title>Devosia maris sp. nov., isolated from the deep seawater.</title>
        <authorList>
            <person name="Liu Y."/>
        </authorList>
    </citation>
    <scope>NUCLEOTIDE SEQUENCE [LARGE SCALE GENOMIC DNA]</scope>
    <source>
        <strain evidence="1 2">L53-10-65</strain>
    </source>
</reference>
<comment type="caution">
    <text evidence="1">The sequence shown here is derived from an EMBL/GenBank/DDBJ whole genome shotgun (WGS) entry which is preliminary data.</text>
</comment>
<dbReference type="EMBL" id="WQRF01000015">
    <property type="protein sequence ID" value="MVT01054.1"/>
    <property type="molecule type" value="Genomic_DNA"/>
</dbReference>
<sequence length="173" mass="19678">MAVFKTKRLKGVDYHLDHLDPFQFALAVDQASYTVEVHFSCHCFTEEIAAHHTPDLYYSHAGERRAFNMDRYDQSKLLPGLIASLGNRSVYYTRQVNYFFLRDMPNLVGPYVVFFDPAKAKKTGVDVLLNVQSAYCKPGMTDRAAPVRFTTLVEATAKANPVNRGPIQQIKRK</sequence>
<evidence type="ECO:0000313" key="1">
    <source>
        <dbReference type="EMBL" id="MVT01054.1"/>
    </source>
</evidence>
<proteinExistence type="predicted"/>
<organism evidence="1 2">
    <name type="scientific">Devosia marina</name>
    <dbReference type="NCBI Taxonomy" id="2683198"/>
    <lineage>
        <taxon>Bacteria</taxon>
        <taxon>Pseudomonadati</taxon>
        <taxon>Pseudomonadota</taxon>
        <taxon>Alphaproteobacteria</taxon>
        <taxon>Hyphomicrobiales</taxon>
        <taxon>Devosiaceae</taxon>
        <taxon>Devosia</taxon>
    </lineage>
</organism>
<dbReference type="AlphaFoldDB" id="A0A7X3FUV5"/>